<protein>
    <recommendedName>
        <fullName evidence="3">ACB domain-containing protein</fullName>
    </recommendedName>
</protein>
<dbReference type="InterPro" id="IPR022408">
    <property type="entry name" value="Acyl-CoA-binding_prot_CS"/>
</dbReference>
<dbReference type="CDD" id="cd00435">
    <property type="entry name" value="ACBP"/>
    <property type="match status" value="1"/>
</dbReference>
<dbReference type="PANTHER" id="PTHR23310">
    <property type="entry name" value="ACYL-COA-BINDING PROTEIN, ACBP"/>
    <property type="match status" value="1"/>
</dbReference>
<feature type="domain" description="ACB" evidence="3">
    <location>
        <begin position="2"/>
        <end position="91"/>
    </location>
</feature>
<dbReference type="InterPro" id="IPR035984">
    <property type="entry name" value="Acyl-CoA-binding_sf"/>
</dbReference>
<name>A0A2P6NRS8_9EUKA</name>
<dbReference type="PROSITE" id="PS51228">
    <property type="entry name" value="ACB_2"/>
    <property type="match status" value="1"/>
</dbReference>
<evidence type="ECO:0000256" key="1">
    <source>
        <dbReference type="ARBA" id="ARBA00005567"/>
    </source>
</evidence>
<dbReference type="AlphaFoldDB" id="A0A2P6NRS8"/>
<dbReference type="PRINTS" id="PR00689">
    <property type="entry name" value="ACOABINDINGP"/>
</dbReference>
<gene>
    <name evidence="4" type="ORF">PROFUN_05136</name>
</gene>
<dbReference type="STRING" id="1890364.A0A2P6NRS8"/>
<dbReference type="OrthoDB" id="346910at2759"/>
<dbReference type="GO" id="GO:0000062">
    <property type="term" value="F:fatty-acyl-CoA binding"/>
    <property type="evidence" value="ECO:0007669"/>
    <property type="project" value="InterPro"/>
</dbReference>
<dbReference type="FunFam" id="1.20.80.10:FF:000010">
    <property type="entry name" value="Acyl-CoA-binding domain-containing protein 5"/>
    <property type="match status" value="1"/>
</dbReference>
<dbReference type="GO" id="GO:0006631">
    <property type="term" value="P:fatty acid metabolic process"/>
    <property type="evidence" value="ECO:0007669"/>
    <property type="project" value="TreeGrafter"/>
</dbReference>
<dbReference type="PROSITE" id="PS00880">
    <property type="entry name" value="ACB_1"/>
    <property type="match status" value="1"/>
</dbReference>
<comment type="similarity">
    <text evidence="1">Belongs to the ACBP family.</text>
</comment>
<dbReference type="Gene3D" id="3.40.50.150">
    <property type="entry name" value="Vaccinia Virus protein VP39"/>
    <property type="match status" value="1"/>
</dbReference>
<keyword evidence="2" id="KW-0446">Lipid-binding</keyword>
<dbReference type="InParanoid" id="A0A2P6NRS8"/>
<dbReference type="Proteomes" id="UP000241769">
    <property type="component" value="Unassembled WGS sequence"/>
</dbReference>
<dbReference type="SUPFAM" id="SSF47027">
    <property type="entry name" value="Acyl-CoA binding protein"/>
    <property type="match status" value="1"/>
</dbReference>
<dbReference type="InterPro" id="IPR000582">
    <property type="entry name" value="Acyl-CoA-binding_protein"/>
</dbReference>
<sequence>MTEAQFKKASSIIQGLPKDGPIQPSDNDKLKFYGFYKQATEGDNTTSRPGMLDFVGKYKWDAWAAHKGKSKDEAYKGYVDAFLETFQKYSSEPDSAKYIEESVLSSAISISWHLCLPVVYNVHFAIIDREAGDTFIESTHTDTHTHTMTQNPSQSGSVDWNERASAYFDMTGQATRIIGEIAVAPLKVTQTVLVSTFIHLKQFTSDSIVHDNAAGPAVEVQALKSIGGKDLTIEVTDFSADMINLAQWRITENAWNNVNARIMDAQVKHNDADEPHVDLPLQSLSYPDDHFSHSITNFGIVPPDSAAVARELYRTLRPGGVAVATTWKHSQPMEIAVKAATIATEEAGYLESQLRAVGFGTVEVKVIQGYAVYGRKFGEDYNPVYNFLARLMGDLGLNEEEKKVYLDIVKEEVYKTNTENGAKMNDIIAWVAYATKHNDTDEPHIDLHLQSLSYLEDHFSLRTSFGIMFPPGVESTYLYFLT</sequence>
<dbReference type="InterPro" id="IPR014352">
    <property type="entry name" value="FERM/acyl-CoA-bd_prot_sf"/>
</dbReference>
<reference evidence="4 5" key="1">
    <citation type="journal article" date="2018" name="Genome Biol. Evol.">
        <title>Multiple Roots of Fruiting Body Formation in Amoebozoa.</title>
        <authorList>
            <person name="Hillmann F."/>
            <person name="Forbes G."/>
            <person name="Novohradska S."/>
            <person name="Ferling I."/>
            <person name="Riege K."/>
            <person name="Groth M."/>
            <person name="Westermann M."/>
            <person name="Marz M."/>
            <person name="Spaller T."/>
            <person name="Winckler T."/>
            <person name="Schaap P."/>
            <person name="Glockner G."/>
        </authorList>
    </citation>
    <scope>NUCLEOTIDE SEQUENCE [LARGE SCALE GENOMIC DNA]</scope>
    <source>
        <strain evidence="4 5">Jena</strain>
    </source>
</reference>
<dbReference type="InterPro" id="IPR029063">
    <property type="entry name" value="SAM-dependent_MTases_sf"/>
</dbReference>
<evidence type="ECO:0000259" key="3">
    <source>
        <dbReference type="PROSITE" id="PS51228"/>
    </source>
</evidence>
<evidence type="ECO:0000256" key="2">
    <source>
        <dbReference type="ARBA" id="ARBA00023121"/>
    </source>
</evidence>
<keyword evidence="5" id="KW-1185">Reference proteome</keyword>
<dbReference type="Gene3D" id="1.20.80.10">
    <property type="match status" value="1"/>
</dbReference>
<proteinExistence type="inferred from homology"/>
<dbReference type="SUPFAM" id="SSF53335">
    <property type="entry name" value="S-adenosyl-L-methionine-dependent methyltransferases"/>
    <property type="match status" value="1"/>
</dbReference>
<dbReference type="CDD" id="cd02440">
    <property type="entry name" value="AdoMet_MTases"/>
    <property type="match status" value="1"/>
</dbReference>
<organism evidence="4 5">
    <name type="scientific">Planoprotostelium fungivorum</name>
    <dbReference type="NCBI Taxonomy" id="1890364"/>
    <lineage>
        <taxon>Eukaryota</taxon>
        <taxon>Amoebozoa</taxon>
        <taxon>Evosea</taxon>
        <taxon>Variosea</taxon>
        <taxon>Cavosteliida</taxon>
        <taxon>Cavosteliaceae</taxon>
        <taxon>Planoprotostelium</taxon>
    </lineage>
</organism>
<dbReference type="EMBL" id="MDYQ01000028">
    <property type="protein sequence ID" value="PRP86657.1"/>
    <property type="molecule type" value="Genomic_DNA"/>
</dbReference>
<comment type="caution">
    <text evidence="4">The sequence shown here is derived from an EMBL/GenBank/DDBJ whole genome shotgun (WGS) entry which is preliminary data.</text>
</comment>
<evidence type="ECO:0000313" key="5">
    <source>
        <dbReference type="Proteomes" id="UP000241769"/>
    </source>
</evidence>
<dbReference type="Pfam" id="PF00887">
    <property type="entry name" value="ACBP"/>
    <property type="match status" value="1"/>
</dbReference>
<evidence type="ECO:0000313" key="4">
    <source>
        <dbReference type="EMBL" id="PRP86657.1"/>
    </source>
</evidence>
<accession>A0A2P6NRS8</accession>
<dbReference type="PANTHER" id="PTHR23310:SF62">
    <property type="entry name" value="ACYL-COA BINDING PROTEIN 1, ISOFORM A"/>
    <property type="match status" value="1"/>
</dbReference>